<accession>A0A4V5MX97</accession>
<name>A0A4V5MX97_9RHOB</name>
<dbReference type="AlphaFoldDB" id="A0A4V5MX97"/>
<evidence type="ECO:0000259" key="1">
    <source>
        <dbReference type="PROSITE" id="PS50846"/>
    </source>
</evidence>
<evidence type="ECO:0000313" key="2">
    <source>
        <dbReference type="EMBL" id="TJZ94108.1"/>
    </source>
</evidence>
<keyword evidence="3" id="KW-1185">Reference proteome</keyword>
<dbReference type="CDD" id="cd00371">
    <property type="entry name" value="HMA"/>
    <property type="match status" value="1"/>
</dbReference>
<proteinExistence type="predicted"/>
<dbReference type="OrthoDB" id="9801832at2"/>
<comment type="caution">
    <text evidence="2">The sequence shown here is derived from an EMBL/GenBank/DDBJ whole genome shotgun (WGS) entry which is preliminary data.</text>
</comment>
<dbReference type="InterPro" id="IPR006121">
    <property type="entry name" value="HMA_dom"/>
</dbReference>
<sequence length="62" mass="6336">MIYSVPDMSCGHCKAAIETAIAGAGGRAQVDLPQKRVTVEGLDPTQAEAVLRAAGFPAQPVA</sequence>
<dbReference type="PROSITE" id="PS50846">
    <property type="entry name" value="HMA_2"/>
    <property type="match status" value="1"/>
</dbReference>
<gene>
    <name evidence="2" type="ORF">FA743_02265</name>
</gene>
<dbReference type="InterPro" id="IPR036163">
    <property type="entry name" value="HMA_dom_sf"/>
</dbReference>
<evidence type="ECO:0000313" key="3">
    <source>
        <dbReference type="Proteomes" id="UP000309747"/>
    </source>
</evidence>
<protein>
    <submittedName>
        <fullName evidence="2">Heavy-metal-associated domain-containing protein</fullName>
    </submittedName>
</protein>
<dbReference type="RefSeq" id="WP_136884238.1">
    <property type="nucleotide sequence ID" value="NZ_SUNI01000001.1"/>
</dbReference>
<dbReference type="Proteomes" id="UP000309747">
    <property type="component" value="Unassembled WGS sequence"/>
</dbReference>
<dbReference type="Gene3D" id="3.30.70.100">
    <property type="match status" value="1"/>
</dbReference>
<dbReference type="GO" id="GO:0046872">
    <property type="term" value="F:metal ion binding"/>
    <property type="evidence" value="ECO:0007669"/>
    <property type="project" value="InterPro"/>
</dbReference>
<feature type="domain" description="HMA" evidence="1">
    <location>
        <begin position="1"/>
        <end position="59"/>
    </location>
</feature>
<dbReference type="Pfam" id="PF00403">
    <property type="entry name" value="HMA"/>
    <property type="match status" value="1"/>
</dbReference>
<dbReference type="SUPFAM" id="SSF55008">
    <property type="entry name" value="HMA, heavy metal-associated domain"/>
    <property type="match status" value="1"/>
</dbReference>
<reference evidence="2 3" key="1">
    <citation type="submission" date="2019-04" db="EMBL/GenBank/DDBJ databases">
        <authorList>
            <person name="Li J."/>
        </authorList>
    </citation>
    <scope>NUCLEOTIDE SEQUENCE [LARGE SCALE GENOMIC DNA]</scope>
    <source>
        <strain evidence="2 3">KCTC 42687</strain>
    </source>
</reference>
<organism evidence="2 3">
    <name type="scientific">Paracoccus gahaiensis</name>
    <dbReference type="NCBI Taxonomy" id="1706839"/>
    <lineage>
        <taxon>Bacteria</taxon>
        <taxon>Pseudomonadati</taxon>
        <taxon>Pseudomonadota</taxon>
        <taxon>Alphaproteobacteria</taxon>
        <taxon>Rhodobacterales</taxon>
        <taxon>Paracoccaceae</taxon>
        <taxon>Paracoccus</taxon>
    </lineage>
</organism>
<dbReference type="EMBL" id="SUNI01000001">
    <property type="protein sequence ID" value="TJZ94108.1"/>
    <property type="molecule type" value="Genomic_DNA"/>
</dbReference>